<keyword evidence="4" id="KW-0325">Glycoprotein</keyword>
<feature type="signal peptide" evidence="5">
    <location>
        <begin position="1"/>
        <end position="34"/>
    </location>
</feature>
<dbReference type="SUPFAM" id="SSF53649">
    <property type="entry name" value="Alkaline phosphatase-like"/>
    <property type="match status" value="1"/>
</dbReference>
<evidence type="ECO:0000259" key="6">
    <source>
        <dbReference type="Pfam" id="PF00884"/>
    </source>
</evidence>
<dbReference type="Pfam" id="PF00884">
    <property type="entry name" value="Sulfatase"/>
    <property type="match status" value="1"/>
</dbReference>
<name>H5SLY2_9BACT</name>
<feature type="chain" id="PRO_5003597713" evidence="5">
    <location>
        <begin position="35"/>
        <end position="490"/>
    </location>
</feature>
<dbReference type="PROSITE" id="PS00149">
    <property type="entry name" value="SULFATASE_2"/>
    <property type="match status" value="1"/>
</dbReference>
<keyword evidence="2 5" id="KW-0732">Signal</keyword>
<dbReference type="PANTHER" id="PTHR43108">
    <property type="entry name" value="N-ACETYLGLUCOSAMINE-6-SULFATASE FAMILY MEMBER"/>
    <property type="match status" value="1"/>
</dbReference>
<evidence type="ECO:0000256" key="1">
    <source>
        <dbReference type="ARBA" id="ARBA00008779"/>
    </source>
</evidence>
<evidence type="ECO:0000256" key="3">
    <source>
        <dbReference type="ARBA" id="ARBA00022801"/>
    </source>
</evidence>
<organism evidence="7">
    <name type="scientific">uncultured Planctomycetota bacterium</name>
    <dbReference type="NCBI Taxonomy" id="120965"/>
    <lineage>
        <taxon>Bacteria</taxon>
        <taxon>Pseudomonadati</taxon>
        <taxon>Planctomycetota</taxon>
        <taxon>environmental samples</taxon>
    </lineage>
</organism>
<evidence type="ECO:0000256" key="2">
    <source>
        <dbReference type="ARBA" id="ARBA00022729"/>
    </source>
</evidence>
<gene>
    <name evidence="7" type="ORF">HGMM_F48A06C11</name>
</gene>
<dbReference type="InterPro" id="IPR024607">
    <property type="entry name" value="Sulfatase_CS"/>
</dbReference>
<dbReference type="GO" id="GO:0016787">
    <property type="term" value="F:hydrolase activity"/>
    <property type="evidence" value="ECO:0007669"/>
    <property type="project" value="UniProtKB-KW"/>
</dbReference>
<dbReference type="PANTHER" id="PTHR43108:SF6">
    <property type="entry name" value="N-SULPHOGLUCOSAMINE SULPHOHYDROLASE"/>
    <property type="match status" value="1"/>
</dbReference>
<dbReference type="AlphaFoldDB" id="H5SLY2"/>
<dbReference type="InterPro" id="IPR017850">
    <property type="entry name" value="Alkaline_phosphatase_core_sf"/>
</dbReference>
<evidence type="ECO:0000313" key="7">
    <source>
        <dbReference type="EMBL" id="BAL57168.1"/>
    </source>
</evidence>
<reference evidence="7" key="2">
    <citation type="journal article" date="2012" name="PLoS ONE">
        <title>A Deeply Branching Thermophilic Bacterium with an Ancient Acetyl-CoA Pathway Dominates a Subsurface Ecosystem.</title>
        <authorList>
            <person name="Takami H."/>
            <person name="Noguchi H."/>
            <person name="Takaki Y."/>
            <person name="Uchiyama I."/>
            <person name="Toyoda A."/>
            <person name="Nishi S."/>
            <person name="Chee G.-J."/>
            <person name="Arai W."/>
            <person name="Nunoura T."/>
            <person name="Itoh T."/>
            <person name="Hattori M."/>
            <person name="Takai K."/>
        </authorList>
    </citation>
    <scope>NUCLEOTIDE SEQUENCE</scope>
</reference>
<comment type="similarity">
    <text evidence="1">Belongs to the sulfatase family.</text>
</comment>
<sequence length="490" mass="56722">MFREPYLRERQTMTMWRLSLLPVLWLSTSAVLPAAEPARPNVLVIITDDQRWDALSCAGHPFLKTPHIDRLAHEGARFLNAFVTTSLCSPSRASMLSGLYAHRHGILNNFTDYPRDLPSYPRRLQEIGYETAYIGKWHMGEQEDQPRPGFDFWMSHKGQGNYFDNEFNINGQRTIIKGYYTHVVTDYAVNWLRKPRQKPFCLILGHKAPHGGPIVPEPKYEQIFDNQTITRPATADDYTGKPDWLKQCRFTWHGIGGPLYGLKEYPKFVRYYLATIVSVDDSVGRIYKVLQDTGQLDNTLIIYTSDNGFALGEHGRVDKRTMYEESIRVPLLVRYPKLAKSGTVISPMVLNIDLAPSIIDICGAKPLEYCHGRSWKALLEGKIIPWRTSWLYEYNYEKEFPYTPNVRGVRTEEWKYIRYPHGDGKPDRHKAELYHLKSDPLERHNLIDDPKHAGKVKELQAELERLLKETDGWPDKMPLDEGIKDVLPKY</sequence>
<accession>H5SLY2</accession>
<keyword evidence="3" id="KW-0378">Hydrolase</keyword>
<dbReference type="Gene3D" id="3.40.720.10">
    <property type="entry name" value="Alkaline Phosphatase, subunit A"/>
    <property type="match status" value="1"/>
</dbReference>
<protein>
    <submittedName>
        <fullName evidence="7">Mucin-desulfating sulfatase</fullName>
    </submittedName>
</protein>
<feature type="domain" description="Sulfatase N-terminal" evidence="6">
    <location>
        <begin position="40"/>
        <end position="363"/>
    </location>
</feature>
<evidence type="ECO:0000256" key="4">
    <source>
        <dbReference type="ARBA" id="ARBA00023180"/>
    </source>
</evidence>
<dbReference type="InterPro" id="IPR000917">
    <property type="entry name" value="Sulfatase_N"/>
</dbReference>
<reference evidence="7" key="1">
    <citation type="journal article" date="2005" name="Environ. Microbiol.">
        <title>Genetic and functional properties of uncultivated thermophilic crenarchaeotes from a subsurface gold mine as revealed by analysis of genome fragments.</title>
        <authorList>
            <person name="Nunoura T."/>
            <person name="Hirayama H."/>
            <person name="Takami H."/>
            <person name="Oida H."/>
            <person name="Nishi S."/>
            <person name="Shimamura S."/>
            <person name="Suzuki Y."/>
            <person name="Inagaki F."/>
            <person name="Takai K."/>
            <person name="Nealson K.H."/>
            <person name="Horikoshi K."/>
        </authorList>
    </citation>
    <scope>NUCLEOTIDE SEQUENCE</scope>
</reference>
<dbReference type="CDD" id="cd16031">
    <property type="entry name" value="G6S_like"/>
    <property type="match status" value="1"/>
</dbReference>
<evidence type="ECO:0000256" key="5">
    <source>
        <dbReference type="SAM" id="SignalP"/>
    </source>
</evidence>
<proteinExistence type="inferred from homology"/>
<dbReference type="EMBL" id="AP011768">
    <property type="protein sequence ID" value="BAL57168.1"/>
    <property type="molecule type" value="Genomic_DNA"/>
</dbReference>